<dbReference type="GO" id="GO:0006508">
    <property type="term" value="P:proteolysis"/>
    <property type="evidence" value="ECO:0007669"/>
    <property type="project" value="InterPro"/>
</dbReference>
<feature type="domain" description="Caspase family p20" evidence="7">
    <location>
        <begin position="512"/>
        <end position="634"/>
    </location>
</feature>
<evidence type="ECO:0000256" key="2">
    <source>
        <dbReference type="ARBA" id="ARBA00010134"/>
    </source>
</evidence>
<keyword evidence="9" id="KW-1185">Reference proteome</keyword>
<dbReference type="InterPro" id="IPR013126">
    <property type="entry name" value="Hsp_70_fam"/>
</dbReference>
<evidence type="ECO:0000256" key="4">
    <source>
        <dbReference type="ARBA" id="ARBA00022840"/>
    </source>
</evidence>
<keyword evidence="4" id="KW-0067">ATP-binding</keyword>
<sequence length="749" mass="84505">MLMFINGPVCNISNDDICLNCFDCQRQGTMAESGKRKYIVGVDFGTTYSGYGYATEKDLMTDSFTYCTAEWKGTNLWSKKAPTSILMDENKQCVAFGYEADSQYLNLLAEDEHTGYYYFKQFKQVLYNQILASTTKVSDATGKEMKAIDVFSQAIQFFKCHMQKQVKQTNEIDLKDDELYFVLTVPSTKGDAAETFMKDAAKQAGLQVENFCIAEEPIVSSMFCLGLRTTRIQNRFDATVKSGMKYMVIDLGGAYTDITVHQIQLNGTIQEVVPHGGGPWGGTSVDDRFITLLEDIFGETVMTRFKTEQLEDYNDLCRHFESRKRMVKLNQETDVDISMPGSFIVLLKEIKNRSIKEAATQADLGEDNIRCSGQKLLIPAKCFRRLFEQTLISLITSIRKILSNAKLSDLKTMIMVGGFSECELVMNAVKDEFGGNSMKIITPAEACLAVVKGAVLYGHSKITTTTKIPGLEHFTTSARPPVSCMKDSFEDRFANMTTSEVYTKNPDQQGLLLVINYEFTGSCDQRTGSKKDVNDLKCFFEKINYKVLHNEEDMTREELKQYLEDIKNNSLKKDSHKYHSFYCVIMSHGNETGFATTDGLISPEEIVKFFRNNAVAEFIGKPKVFFFDMCRGSDTHQKYMQIASDSGPADLANASVWPPSVFLPNECDILVAFATTPGYKSFLKIRGTWTGSWFIQAFLAVAEGNLQKDLEEILKIVRRELSSNPTYELEGKRCMMPNSETKTTKDIYL</sequence>
<gene>
    <name evidence="8" type="ORF">MCOR_4460</name>
</gene>
<dbReference type="InterPro" id="IPR002138">
    <property type="entry name" value="Pept_C14_p10"/>
</dbReference>
<evidence type="ECO:0000256" key="3">
    <source>
        <dbReference type="ARBA" id="ARBA00022741"/>
    </source>
</evidence>
<dbReference type="SMART" id="SM00115">
    <property type="entry name" value="CASc"/>
    <property type="match status" value="1"/>
</dbReference>
<comment type="similarity">
    <text evidence="1">Belongs to the heat shock protein 70 family.</text>
</comment>
<evidence type="ECO:0000256" key="5">
    <source>
        <dbReference type="RuleBase" id="RU003971"/>
    </source>
</evidence>
<dbReference type="InterPro" id="IPR015917">
    <property type="entry name" value="Pept_C14A"/>
</dbReference>
<dbReference type="SUPFAM" id="SSF52129">
    <property type="entry name" value="Caspase-like"/>
    <property type="match status" value="1"/>
</dbReference>
<dbReference type="Pfam" id="PF00656">
    <property type="entry name" value="Peptidase_C14"/>
    <property type="match status" value="1"/>
</dbReference>
<protein>
    <submittedName>
        <fullName evidence="8">Uncharacterized protein</fullName>
    </submittedName>
</protein>
<dbReference type="SUPFAM" id="SSF53067">
    <property type="entry name" value="Actin-like ATPase domain"/>
    <property type="match status" value="2"/>
</dbReference>
<dbReference type="OrthoDB" id="6097640at2759"/>
<proteinExistence type="inferred from homology"/>
<dbReference type="PANTHER" id="PTHR14187">
    <property type="entry name" value="ALPHA KINASE/ELONGATION FACTOR 2 KINASE"/>
    <property type="match status" value="1"/>
</dbReference>
<dbReference type="PROSITE" id="PS50207">
    <property type="entry name" value="CASPASE_P10"/>
    <property type="match status" value="1"/>
</dbReference>
<dbReference type="GO" id="GO:0005524">
    <property type="term" value="F:ATP binding"/>
    <property type="evidence" value="ECO:0007669"/>
    <property type="project" value="UniProtKB-KW"/>
</dbReference>
<evidence type="ECO:0000259" key="6">
    <source>
        <dbReference type="PROSITE" id="PS50207"/>
    </source>
</evidence>
<keyword evidence="3" id="KW-0547">Nucleotide-binding</keyword>
<evidence type="ECO:0000313" key="8">
    <source>
        <dbReference type="EMBL" id="CAC5362832.1"/>
    </source>
</evidence>
<dbReference type="Pfam" id="PF00012">
    <property type="entry name" value="HSP70"/>
    <property type="match status" value="1"/>
</dbReference>
<dbReference type="InterPro" id="IPR029030">
    <property type="entry name" value="Caspase-like_dom_sf"/>
</dbReference>
<evidence type="ECO:0000313" key="9">
    <source>
        <dbReference type="Proteomes" id="UP000507470"/>
    </source>
</evidence>
<dbReference type="PROSITE" id="PS50208">
    <property type="entry name" value="CASPASE_P20"/>
    <property type="match status" value="1"/>
</dbReference>
<dbReference type="GO" id="GO:0140662">
    <property type="term" value="F:ATP-dependent protein folding chaperone"/>
    <property type="evidence" value="ECO:0007669"/>
    <property type="project" value="InterPro"/>
</dbReference>
<dbReference type="PANTHER" id="PTHR14187:SF5">
    <property type="entry name" value="HEAT SHOCK 70 KDA PROTEIN 12A"/>
    <property type="match status" value="1"/>
</dbReference>
<reference evidence="8 9" key="1">
    <citation type="submission" date="2020-06" db="EMBL/GenBank/DDBJ databases">
        <authorList>
            <person name="Li R."/>
            <person name="Bekaert M."/>
        </authorList>
    </citation>
    <scope>NUCLEOTIDE SEQUENCE [LARGE SCALE GENOMIC DNA]</scope>
    <source>
        <strain evidence="9">wild</strain>
    </source>
</reference>
<dbReference type="Gene3D" id="3.40.50.1460">
    <property type="match status" value="1"/>
</dbReference>
<evidence type="ECO:0000256" key="1">
    <source>
        <dbReference type="ARBA" id="ARBA00007381"/>
    </source>
</evidence>
<dbReference type="InterPro" id="IPR043129">
    <property type="entry name" value="ATPase_NBD"/>
</dbReference>
<comment type="similarity">
    <text evidence="2 5">Belongs to the peptidase C14A family.</text>
</comment>
<dbReference type="GO" id="GO:0004197">
    <property type="term" value="F:cysteine-type endopeptidase activity"/>
    <property type="evidence" value="ECO:0007669"/>
    <property type="project" value="InterPro"/>
</dbReference>
<dbReference type="CDD" id="cd10229">
    <property type="entry name" value="ASKHA_NBD_HSP70_HSPA12"/>
    <property type="match status" value="1"/>
</dbReference>
<dbReference type="InterPro" id="IPR001309">
    <property type="entry name" value="Pept_C14_p20"/>
</dbReference>
<dbReference type="Gene3D" id="3.30.420.40">
    <property type="match status" value="2"/>
</dbReference>
<evidence type="ECO:0000259" key="7">
    <source>
        <dbReference type="PROSITE" id="PS50208"/>
    </source>
</evidence>
<accession>A0A6J8A763</accession>
<organism evidence="8 9">
    <name type="scientific">Mytilus coruscus</name>
    <name type="common">Sea mussel</name>
    <dbReference type="NCBI Taxonomy" id="42192"/>
    <lineage>
        <taxon>Eukaryota</taxon>
        <taxon>Metazoa</taxon>
        <taxon>Spiralia</taxon>
        <taxon>Lophotrochozoa</taxon>
        <taxon>Mollusca</taxon>
        <taxon>Bivalvia</taxon>
        <taxon>Autobranchia</taxon>
        <taxon>Pteriomorphia</taxon>
        <taxon>Mytilida</taxon>
        <taxon>Mytiloidea</taxon>
        <taxon>Mytilidae</taxon>
        <taxon>Mytilinae</taxon>
        <taxon>Mytilus</taxon>
    </lineage>
</organism>
<name>A0A6J8A763_MYTCO</name>
<dbReference type="PROSITE" id="PS01121">
    <property type="entry name" value="CASPASE_HIS"/>
    <property type="match status" value="1"/>
</dbReference>
<dbReference type="InterPro" id="IPR011600">
    <property type="entry name" value="Pept_C14_caspase"/>
</dbReference>
<dbReference type="PRINTS" id="PR00376">
    <property type="entry name" value="IL1BCENZYME"/>
</dbReference>
<dbReference type="InterPro" id="IPR016129">
    <property type="entry name" value="Caspase_his_AS"/>
</dbReference>
<dbReference type="Proteomes" id="UP000507470">
    <property type="component" value="Unassembled WGS sequence"/>
</dbReference>
<feature type="domain" description="Caspase family p10" evidence="6">
    <location>
        <begin position="663"/>
        <end position="749"/>
    </location>
</feature>
<dbReference type="AlphaFoldDB" id="A0A6J8A763"/>
<dbReference type="EMBL" id="CACVKT020000765">
    <property type="protein sequence ID" value="CAC5362832.1"/>
    <property type="molecule type" value="Genomic_DNA"/>
</dbReference>